<reference evidence="7" key="1">
    <citation type="submission" date="2025-08" db="UniProtKB">
        <authorList>
            <consortium name="RefSeq"/>
        </authorList>
    </citation>
    <scope>IDENTIFICATION</scope>
    <source>
        <tissue evidence="7">Whole organism</tissue>
    </source>
</reference>
<feature type="compositionally biased region" description="Acidic residues" evidence="3">
    <location>
        <begin position="1003"/>
        <end position="1016"/>
    </location>
</feature>
<feature type="compositionally biased region" description="Polar residues" evidence="3">
    <location>
        <begin position="830"/>
        <end position="839"/>
    </location>
</feature>
<evidence type="ECO:0000259" key="5">
    <source>
        <dbReference type="PROSITE" id="PS01180"/>
    </source>
</evidence>
<dbReference type="PROSITE" id="PS01180">
    <property type="entry name" value="CUB"/>
    <property type="match status" value="1"/>
</dbReference>
<accession>A0A8B7NND5</accession>
<evidence type="ECO:0000256" key="2">
    <source>
        <dbReference type="PROSITE-ProRule" id="PRU00059"/>
    </source>
</evidence>
<dbReference type="RefSeq" id="XP_018014681.1">
    <property type="nucleotide sequence ID" value="XM_018159192.2"/>
</dbReference>
<dbReference type="InterPro" id="IPR000859">
    <property type="entry name" value="CUB_dom"/>
</dbReference>
<sequence length="1263" mass="141166">MSGTKLLFIFSLAIFYGSTFAQYSQQEQSYEPYLDADRLAFFRRARVLTGADDAQESYELSQNDDDEDDEFLRRGGRGRMLYEEDSARNFMRDGRNFVMELLEEATRIFRGMMSWFEDEGDVAPQDECRATNGALNTGTCYEASACDASGGVASGECSEGGVCCIFPTVCGGTVTRNRTWFVNKDFPDYTRDPNNCELTIRRLDPRIKQVRLDFAVIELGDAVQGECVRDALTVVRGNGEVELIPPLCGDNSGQHVYMEFAYQDLKLRIAMSTQLRRKWHVLVSYVAPGDEVPSGCLQFYTDRAATVKSLNFNSGSYLFRGDLDYDVCFPKLDRTELNAGCERRTEDIDLRQSENEIHTRRNKVKRSRIQGSKRRSRSAKLPIVMAFDNNEEHEQYRTRTPSHRMQMQASSRSMPRGQPLVSRGPAYRQINQVIGQLQGTTTTGLESLLKSKNELDQMKEDFTQRAGLPEDAYYYYYYDEDDGKNFINNDLDDVSDEPAATDNYAVEHNRQEIMVLPDGAPLYSTGSKKPEKQSSSSQDKYFHLGMINNIKSQIEEQEADPRYPTPLYYEPATSAPVNLLKPEFPVASVVMFDPMTYVPDDQVVSRFEKPTTVFSGQESTAKKDPPTEISIDDLTTLSSIDPDDEYTLKHNGVQWVFLRNEKVRLTPSPTVLSTASKIILPHDIKISPGKVEPEDISLGKPHLIFKHPSGTVTEMHINSSENKNSNEKIITVIETGPVTQNYTKIKINNISELDKVIESVFDIVSDSKERLVPEKESETPPPRLVSKNTPVATTQTKAPASTPPNAFSSLPSKKNKVQTETEAETTQNEVPTLSTTSNILSSKPIPTRIIQRITTRAEVPSISVLTENAQFTTTDHVATNRPQIIRVTKLPQTTRFTKPSVVTRITSRPVPTRLSQSAVATRFTTKPGIIRITTPISEVRPPLTTTANVAQKPTIRYTTTQVRPGLKRVTVSAAPGTDIPDNIREALQTESARPVQIIAQEANEVDEYDKETEDEVPPVSESVPPTQQSATSALTEIFEDTPTDDPFANLIMKLSQQATEKPKPSNVRKATSKPLFTISTTTDGMVSTKSYTTVEDALEDLKKITTSSTSKFEDTNPTSTSPYTNAYSSPPITSSPILETLGPYTENVVETITIFNSNVCEESYIEVNDMKVCEKLFRSQPVREEAQRVFKDMERLSVRSLSTSNSPLRFSLTYDTVCPLEGASTSKNFDNTVTVAGFGQQATTGAPVAKTVNLLQYLLGWYR</sequence>
<feature type="compositionally biased region" description="Basic and acidic residues" evidence="3">
    <location>
        <begin position="769"/>
        <end position="778"/>
    </location>
</feature>
<keyword evidence="4" id="KW-0732">Signal</keyword>
<dbReference type="Pfam" id="PF26080">
    <property type="entry name" value="CUB_animal"/>
    <property type="match status" value="1"/>
</dbReference>
<dbReference type="Pfam" id="PF00431">
    <property type="entry name" value="CUB"/>
    <property type="match status" value="1"/>
</dbReference>
<protein>
    <submittedName>
        <fullName evidence="7">Mucin-17 isoform X1</fullName>
    </submittedName>
</protein>
<feature type="signal peptide" evidence="4">
    <location>
        <begin position="1"/>
        <end position="21"/>
    </location>
</feature>
<feature type="region of interest" description="Disordered" evidence="3">
    <location>
        <begin position="392"/>
        <end position="421"/>
    </location>
</feature>
<feature type="compositionally biased region" description="Low complexity" evidence="3">
    <location>
        <begin position="1017"/>
        <end position="1027"/>
    </location>
</feature>
<feature type="domain" description="CUB" evidence="5">
    <location>
        <begin position="170"/>
        <end position="288"/>
    </location>
</feature>
<feature type="region of interest" description="Disordered" evidence="3">
    <location>
        <begin position="519"/>
        <end position="538"/>
    </location>
</feature>
<name>A0A8B7NND5_HYAAZ</name>
<dbReference type="GeneID" id="108671626"/>
<evidence type="ECO:0000256" key="3">
    <source>
        <dbReference type="SAM" id="MobiDB-lite"/>
    </source>
</evidence>
<keyword evidence="1" id="KW-1015">Disulfide bond</keyword>
<dbReference type="PANTHER" id="PTHR33236:SF5">
    <property type="entry name" value="CUB DOMAIN-CONTAINING PROTEIN"/>
    <property type="match status" value="1"/>
</dbReference>
<dbReference type="AlphaFoldDB" id="A0A8B7NND5"/>
<feature type="compositionally biased region" description="Polar residues" evidence="3">
    <location>
        <begin position="786"/>
        <end position="812"/>
    </location>
</feature>
<dbReference type="KEGG" id="hazt:108671626"/>
<comment type="caution">
    <text evidence="2">Lacks conserved residue(s) required for the propagation of feature annotation.</text>
</comment>
<dbReference type="OrthoDB" id="6375777at2759"/>
<gene>
    <name evidence="7" type="primary">LOC108671626</name>
</gene>
<keyword evidence="6" id="KW-1185">Reference proteome</keyword>
<feature type="region of interest" description="Disordered" evidence="3">
    <location>
        <begin position="769"/>
        <end position="839"/>
    </location>
</feature>
<dbReference type="Proteomes" id="UP000694843">
    <property type="component" value="Unplaced"/>
</dbReference>
<feature type="compositionally biased region" description="Polar residues" evidence="3">
    <location>
        <begin position="403"/>
        <end position="413"/>
    </location>
</feature>
<dbReference type="PANTHER" id="PTHR33236">
    <property type="entry name" value="INTRAFLAGELLAR TRANSPORT PROTEIN 122 FAMILY PROTEIN-RELATED"/>
    <property type="match status" value="1"/>
</dbReference>
<dbReference type="InterPro" id="IPR035914">
    <property type="entry name" value="Sperma_CUB_dom_sf"/>
</dbReference>
<dbReference type="Gene3D" id="2.60.120.290">
    <property type="entry name" value="Spermadhesin, CUB domain"/>
    <property type="match status" value="1"/>
</dbReference>
<evidence type="ECO:0000313" key="7">
    <source>
        <dbReference type="RefSeq" id="XP_018014681.1"/>
    </source>
</evidence>
<evidence type="ECO:0000313" key="6">
    <source>
        <dbReference type="Proteomes" id="UP000694843"/>
    </source>
</evidence>
<evidence type="ECO:0000256" key="1">
    <source>
        <dbReference type="ARBA" id="ARBA00023157"/>
    </source>
</evidence>
<evidence type="ECO:0000256" key="4">
    <source>
        <dbReference type="SAM" id="SignalP"/>
    </source>
</evidence>
<organism evidence="6 7">
    <name type="scientific">Hyalella azteca</name>
    <name type="common">Amphipod</name>
    <dbReference type="NCBI Taxonomy" id="294128"/>
    <lineage>
        <taxon>Eukaryota</taxon>
        <taxon>Metazoa</taxon>
        <taxon>Ecdysozoa</taxon>
        <taxon>Arthropoda</taxon>
        <taxon>Crustacea</taxon>
        <taxon>Multicrustacea</taxon>
        <taxon>Malacostraca</taxon>
        <taxon>Eumalacostraca</taxon>
        <taxon>Peracarida</taxon>
        <taxon>Amphipoda</taxon>
        <taxon>Senticaudata</taxon>
        <taxon>Talitrida</taxon>
        <taxon>Talitroidea</taxon>
        <taxon>Hyalellidae</taxon>
        <taxon>Hyalella</taxon>
    </lineage>
</organism>
<feature type="compositionally biased region" description="Low complexity" evidence="3">
    <location>
        <begin position="818"/>
        <end position="829"/>
    </location>
</feature>
<proteinExistence type="predicted"/>
<feature type="region of interest" description="Disordered" evidence="3">
    <location>
        <begin position="1002"/>
        <end position="1027"/>
    </location>
</feature>
<dbReference type="InterPro" id="IPR058698">
    <property type="entry name" value="CUB_metazoa"/>
</dbReference>
<dbReference type="SUPFAM" id="SSF49854">
    <property type="entry name" value="Spermadhesin, CUB domain"/>
    <property type="match status" value="1"/>
</dbReference>
<feature type="region of interest" description="Disordered" evidence="3">
    <location>
        <begin position="1107"/>
        <end position="1128"/>
    </location>
</feature>
<feature type="chain" id="PRO_5034587205" evidence="4">
    <location>
        <begin position="22"/>
        <end position="1263"/>
    </location>
</feature>